<evidence type="ECO:0000313" key="3">
    <source>
        <dbReference type="Proteomes" id="UP000318834"/>
    </source>
</evidence>
<evidence type="ECO:0008006" key="4">
    <source>
        <dbReference type="Google" id="ProtNLM"/>
    </source>
</evidence>
<proteinExistence type="predicted"/>
<dbReference type="Pfam" id="PF08309">
    <property type="entry name" value="LVIVD"/>
    <property type="match status" value="3"/>
</dbReference>
<keyword evidence="1" id="KW-0732">Signal</keyword>
<dbReference type="Proteomes" id="UP000318834">
    <property type="component" value="Unassembled WGS sequence"/>
</dbReference>
<gene>
    <name evidence="2" type="ORF">E6H05_01400</name>
</gene>
<dbReference type="AlphaFoldDB" id="A0A537J0F8"/>
<name>A0A537J0F8_9BACT</name>
<dbReference type="EMBL" id="VBAP01000007">
    <property type="protein sequence ID" value="TMI77041.1"/>
    <property type="molecule type" value="Genomic_DNA"/>
</dbReference>
<organism evidence="2 3">
    <name type="scientific">Candidatus Segetimicrobium genomatis</name>
    <dbReference type="NCBI Taxonomy" id="2569760"/>
    <lineage>
        <taxon>Bacteria</taxon>
        <taxon>Bacillati</taxon>
        <taxon>Candidatus Sysuimicrobiota</taxon>
        <taxon>Candidatus Sysuimicrobiia</taxon>
        <taxon>Candidatus Sysuimicrobiales</taxon>
        <taxon>Candidatus Segetimicrobiaceae</taxon>
        <taxon>Candidatus Segetimicrobium</taxon>
    </lineage>
</organism>
<dbReference type="SUPFAM" id="SSF75011">
    <property type="entry name" value="3-carboxy-cis,cis-mucoante lactonizing enzyme"/>
    <property type="match status" value="1"/>
</dbReference>
<feature type="chain" id="PRO_5021959057" description="LVIVD repeat-containing protein" evidence="1">
    <location>
        <begin position="30"/>
        <end position="494"/>
    </location>
</feature>
<sequence length="494" mass="53223">MMRDWTNRPKRSGRGAMRAVLGTGMLAFAAVALTAVTMAASPDDDLLPSEQQRLKEAQTTYNGGTKSGSALNMVAVGQASLEDRGFNADVFAHKGFAYVGRWGFFDPSHPAFCPSDGGIAVIDVRNSANPAQVADLRNEGASVEDVAVYTANSGPLAGHDIAAVGVQYCAAFRTSPSADGHRGLDLWDVTNPGDPVWLSHFDTGCCTRGFHELEIGGQGTRTYVFASLPFAERHESDGVTLRDRQGRGEVWIVDVTDPRQPVLVSTFGVRKDLGLDPDRIGQGCFPSTFGHGVDPSEDGKLLFVSYFDGGFISLDISNPRNPRLLDQFVYAVNEDGDAHSTSYDDVRKLLFAADEDFCKTGPGIVPGWGYLRIIDASNPRNLVQIGAFKTPHSLGLSDPGAGDYVIHNPLVVGTDVYISWYTDGVRVVDASNPTAPVEVANFVPPAGKQPIKPSQRNVLTNTTQIWGVVVDPETGLVYGSDMNTGLWILRRTDR</sequence>
<feature type="signal peptide" evidence="1">
    <location>
        <begin position="1"/>
        <end position="29"/>
    </location>
</feature>
<evidence type="ECO:0000256" key="1">
    <source>
        <dbReference type="SAM" id="SignalP"/>
    </source>
</evidence>
<evidence type="ECO:0000313" key="2">
    <source>
        <dbReference type="EMBL" id="TMI77041.1"/>
    </source>
</evidence>
<reference evidence="2 3" key="1">
    <citation type="journal article" date="2019" name="Nat. Microbiol.">
        <title>Mediterranean grassland soil C-N compound turnover is dependent on rainfall and depth, and is mediated by genomically divergent microorganisms.</title>
        <authorList>
            <person name="Diamond S."/>
            <person name="Andeer P.F."/>
            <person name="Li Z."/>
            <person name="Crits-Christoph A."/>
            <person name="Burstein D."/>
            <person name="Anantharaman K."/>
            <person name="Lane K.R."/>
            <person name="Thomas B.C."/>
            <person name="Pan C."/>
            <person name="Northen T.R."/>
            <person name="Banfield J.F."/>
        </authorList>
    </citation>
    <scope>NUCLEOTIDE SEQUENCE [LARGE SCALE GENOMIC DNA]</scope>
    <source>
        <strain evidence="2">NP_8</strain>
    </source>
</reference>
<comment type="caution">
    <text evidence="2">The sequence shown here is derived from an EMBL/GenBank/DDBJ whole genome shotgun (WGS) entry which is preliminary data.</text>
</comment>
<accession>A0A537J0F8</accession>
<protein>
    <recommendedName>
        <fullName evidence="4">LVIVD repeat-containing protein</fullName>
    </recommendedName>
</protein>
<dbReference type="InterPro" id="IPR013211">
    <property type="entry name" value="LVIVD"/>
</dbReference>